<dbReference type="EMBL" id="GHES01004321">
    <property type="protein sequence ID" value="MPA34880.1"/>
    <property type="molecule type" value="Transcribed_RNA"/>
</dbReference>
<dbReference type="Gene3D" id="2.80.10.50">
    <property type="match status" value="1"/>
</dbReference>
<dbReference type="InterPro" id="IPR011065">
    <property type="entry name" value="Kunitz_inhibitor_STI-like_sf"/>
</dbReference>
<dbReference type="Pfam" id="PF00197">
    <property type="entry name" value="Kunitz_legume"/>
    <property type="match status" value="1"/>
</dbReference>
<dbReference type="PANTHER" id="PTHR33107">
    <property type="entry name" value="KUNITZ TRYPSIN INHIBITOR 2"/>
    <property type="match status" value="1"/>
</dbReference>
<dbReference type="SMART" id="SM00452">
    <property type="entry name" value="STI"/>
    <property type="match status" value="1"/>
</dbReference>
<evidence type="ECO:0000256" key="1">
    <source>
        <dbReference type="ARBA" id="ARBA00005440"/>
    </source>
</evidence>
<evidence type="ECO:0000256" key="2">
    <source>
        <dbReference type="SAM" id="SignalP"/>
    </source>
</evidence>
<dbReference type="InterPro" id="IPR002160">
    <property type="entry name" value="Prot_inh_Kunz-lg"/>
</dbReference>
<organism evidence="3">
    <name type="scientific">Davidia involucrata</name>
    <name type="common">Dove tree</name>
    <dbReference type="NCBI Taxonomy" id="16924"/>
    <lineage>
        <taxon>Eukaryota</taxon>
        <taxon>Viridiplantae</taxon>
        <taxon>Streptophyta</taxon>
        <taxon>Embryophyta</taxon>
        <taxon>Tracheophyta</taxon>
        <taxon>Spermatophyta</taxon>
        <taxon>Magnoliopsida</taxon>
        <taxon>eudicotyledons</taxon>
        <taxon>Gunneridae</taxon>
        <taxon>Pentapetalae</taxon>
        <taxon>asterids</taxon>
        <taxon>Cornales</taxon>
        <taxon>Nyssaceae</taxon>
        <taxon>Davidia</taxon>
    </lineage>
</organism>
<dbReference type="PRINTS" id="PR00291">
    <property type="entry name" value="KUNITZINHBTR"/>
</dbReference>
<dbReference type="GO" id="GO:0004866">
    <property type="term" value="F:endopeptidase inhibitor activity"/>
    <property type="evidence" value="ECO:0007669"/>
    <property type="project" value="InterPro"/>
</dbReference>
<keyword evidence="2" id="KW-0732">Signal</keyword>
<accession>A0A5B6YSL8</accession>
<gene>
    <name evidence="3" type="ORF">Din_004321</name>
</gene>
<sequence>MTTMLVLPVLLFALITTNPLMLLGAADAAPNPVLDIAGKKLRTGVDYYILPVIHGRGGGLTLASTGNETYPLDVVQEQQEVDNGLPLTFSPVNPKKGVVRVSTDLNIKFSAATICVQSTVWKLDLDESIGQYVVTTGGVEGNPGRETISNWFKIENYGDHHDYKLVFFPTVCNACKVLCRDIGIFVDNGTRRLALSDEPFRVMFKKA</sequence>
<feature type="signal peptide" evidence="2">
    <location>
        <begin position="1"/>
        <end position="28"/>
    </location>
</feature>
<feature type="chain" id="PRO_5022735453" evidence="2">
    <location>
        <begin position="29"/>
        <end position="207"/>
    </location>
</feature>
<evidence type="ECO:0000313" key="3">
    <source>
        <dbReference type="EMBL" id="MPA34880.1"/>
    </source>
</evidence>
<protein>
    <submittedName>
        <fullName evidence="3">Putative tumor-related protein</fullName>
    </submittedName>
</protein>
<proteinExistence type="inferred from homology"/>
<reference evidence="3" key="1">
    <citation type="submission" date="2019-08" db="EMBL/GenBank/DDBJ databases">
        <title>Reference gene set and small RNA set construction with multiple tissues from Davidia involucrata Baill.</title>
        <authorList>
            <person name="Yang H."/>
            <person name="Zhou C."/>
            <person name="Li G."/>
            <person name="Wang J."/>
            <person name="Gao P."/>
            <person name="Wang M."/>
            <person name="Wang R."/>
            <person name="Zhao Y."/>
        </authorList>
    </citation>
    <scope>NUCLEOTIDE SEQUENCE</scope>
    <source>
        <tissue evidence="3">Mixed with DoveR01_LX</tissue>
    </source>
</reference>
<name>A0A5B6YSL8_DAVIN</name>
<dbReference type="SUPFAM" id="SSF50386">
    <property type="entry name" value="STI-like"/>
    <property type="match status" value="1"/>
</dbReference>
<dbReference type="CDD" id="cd23375">
    <property type="entry name" value="beta-trefoil_STI_VvMLP-like"/>
    <property type="match status" value="1"/>
</dbReference>
<dbReference type="AlphaFoldDB" id="A0A5B6YSL8"/>
<comment type="similarity">
    <text evidence="1">Belongs to the protease inhibitor I3 (leguminous Kunitz-type inhibitor) family.</text>
</comment>
<dbReference type="PANTHER" id="PTHR33107:SF5">
    <property type="entry name" value="KUNITZ TRYPSIN INHIBITOR 5"/>
    <property type="match status" value="1"/>
</dbReference>